<evidence type="ECO:0008006" key="3">
    <source>
        <dbReference type="Google" id="ProtNLM"/>
    </source>
</evidence>
<name>C7R223_JONDD</name>
<dbReference type="STRING" id="471856.Jden_2276"/>
<evidence type="ECO:0000313" key="1">
    <source>
        <dbReference type="EMBL" id="ACV09911.1"/>
    </source>
</evidence>
<sequence>MSTPLMMSVAEFAQLHRISETTVRDCIRGESATYPPLQCKRVGSSRKSRIYITAEQAAEWRAALPDA</sequence>
<keyword evidence="2" id="KW-1185">Reference proteome</keyword>
<dbReference type="RefSeq" id="WP_015772539.1">
    <property type="nucleotide sequence ID" value="NC_013174.1"/>
</dbReference>
<protein>
    <recommendedName>
        <fullName evidence="3">Helix-turn-helix domain-containing protein</fullName>
    </recommendedName>
</protein>
<organism evidence="1 2">
    <name type="scientific">Jonesia denitrificans (strain ATCC 14870 / DSM 20603 / BCRC 15368 / CIP 55.134 / JCM 11481 / NBRC 15587 / NCTC 10816 / Prevot 55134)</name>
    <name type="common">Listeria denitrificans</name>
    <dbReference type="NCBI Taxonomy" id="471856"/>
    <lineage>
        <taxon>Bacteria</taxon>
        <taxon>Bacillati</taxon>
        <taxon>Actinomycetota</taxon>
        <taxon>Actinomycetes</taxon>
        <taxon>Micrococcales</taxon>
        <taxon>Jonesiaceae</taxon>
        <taxon>Jonesia</taxon>
    </lineage>
</organism>
<dbReference type="KEGG" id="jde:Jden_2276"/>
<dbReference type="AlphaFoldDB" id="C7R223"/>
<dbReference type="EMBL" id="CP001706">
    <property type="protein sequence ID" value="ACV09911.1"/>
    <property type="molecule type" value="Genomic_DNA"/>
</dbReference>
<dbReference type="HOGENOM" id="CLU_2806722_0_0_11"/>
<dbReference type="OrthoDB" id="9928588at2"/>
<proteinExistence type="predicted"/>
<evidence type="ECO:0000313" key="2">
    <source>
        <dbReference type="Proteomes" id="UP000000628"/>
    </source>
</evidence>
<accession>C7R223</accession>
<reference evidence="1 2" key="1">
    <citation type="journal article" date="2009" name="Stand. Genomic Sci.">
        <title>Complete genome sequence of Jonesia denitrificans type strain (Prevot 55134).</title>
        <authorList>
            <person name="Pukall R."/>
            <person name="Gehrich-Schroter G."/>
            <person name="Lapidus A."/>
            <person name="Nolan M."/>
            <person name="Glavina Del Rio T."/>
            <person name="Lucas S."/>
            <person name="Chen F."/>
            <person name="Tice H."/>
            <person name="Pitluck S."/>
            <person name="Cheng J.F."/>
            <person name="Copeland A."/>
            <person name="Saunders E."/>
            <person name="Brettin T."/>
            <person name="Detter J.C."/>
            <person name="Bruce D."/>
            <person name="Goodwin L."/>
            <person name="Pati A."/>
            <person name="Ivanova N."/>
            <person name="Mavromatis K."/>
            <person name="Ovchinnikova G."/>
            <person name="Chen A."/>
            <person name="Palaniappan K."/>
            <person name="Land M."/>
            <person name="Hauser L."/>
            <person name="Chang Y.J."/>
            <person name="Jeffries C.D."/>
            <person name="Chain P."/>
            <person name="Goker M."/>
            <person name="Bristow J."/>
            <person name="Eisen J.A."/>
            <person name="Markowitz V."/>
            <person name="Hugenholtz P."/>
            <person name="Kyrpides N.C."/>
            <person name="Klenk H.P."/>
            <person name="Han C."/>
        </authorList>
    </citation>
    <scope>NUCLEOTIDE SEQUENCE [LARGE SCALE GENOMIC DNA]</scope>
    <source>
        <strain evidence="2">ATCC 14870 / DSM 20603 / BCRC 15368 / CIP 55.134 / JCM 11481 / NBRC 15587 / NCTC 10816 / Prevot 55134</strain>
    </source>
</reference>
<gene>
    <name evidence="1" type="ordered locus">Jden_2276</name>
</gene>
<dbReference type="Proteomes" id="UP000000628">
    <property type="component" value="Chromosome"/>
</dbReference>